<keyword evidence="6" id="KW-0472">Membrane</keyword>
<proteinExistence type="predicted"/>
<dbReference type="AlphaFoldDB" id="A0A8J5FDQ8"/>
<feature type="region of interest" description="Disordered" evidence="7">
    <location>
        <begin position="366"/>
        <end position="407"/>
    </location>
</feature>
<evidence type="ECO:0000256" key="7">
    <source>
        <dbReference type="SAM" id="MobiDB-lite"/>
    </source>
</evidence>
<dbReference type="PROSITE" id="PS50893">
    <property type="entry name" value="ABC_TRANSPORTER_2"/>
    <property type="match status" value="1"/>
</dbReference>
<dbReference type="GO" id="GO:0016887">
    <property type="term" value="F:ATP hydrolysis activity"/>
    <property type="evidence" value="ECO:0007669"/>
    <property type="project" value="InterPro"/>
</dbReference>
<name>A0A8J5FDQ8_ZINOF</name>
<dbReference type="GO" id="GO:0022857">
    <property type="term" value="F:transmembrane transporter activity"/>
    <property type="evidence" value="ECO:0007669"/>
    <property type="project" value="InterPro"/>
</dbReference>
<dbReference type="InterPro" id="IPR003439">
    <property type="entry name" value="ABC_transporter-like_ATP-bd"/>
</dbReference>
<keyword evidence="4" id="KW-0067">ATP-binding</keyword>
<evidence type="ECO:0000256" key="1">
    <source>
        <dbReference type="ARBA" id="ARBA00022448"/>
    </source>
</evidence>
<feature type="compositionally biased region" description="Basic and acidic residues" evidence="7">
    <location>
        <begin position="380"/>
        <end position="407"/>
    </location>
</feature>
<dbReference type="InterPro" id="IPR003593">
    <property type="entry name" value="AAA+_ATPase"/>
</dbReference>
<dbReference type="PANTHER" id="PTHR43499">
    <property type="entry name" value="ABC TRANSPORTER I FAMILY MEMBER 1"/>
    <property type="match status" value="1"/>
</dbReference>
<protein>
    <recommendedName>
        <fullName evidence="8">ABC transporter domain-containing protein</fullName>
    </recommendedName>
</protein>
<keyword evidence="3" id="KW-0201">Cytochrome c-type biogenesis</keyword>
<dbReference type="Pfam" id="PF00005">
    <property type="entry name" value="ABC_tran"/>
    <property type="match status" value="1"/>
</dbReference>
<evidence type="ECO:0000256" key="5">
    <source>
        <dbReference type="ARBA" id="ARBA00022967"/>
    </source>
</evidence>
<evidence type="ECO:0000256" key="3">
    <source>
        <dbReference type="ARBA" id="ARBA00022748"/>
    </source>
</evidence>
<dbReference type="EMBL" id="JACMSC010000015">
    <property type="protein sequence ID" value="KAG6485337.1"/>
    <property type="molecule type" value="Genomic_DNA"/>
</dbReference>
<evidence type="ECO:0000256" key="2">
    <source>
        <dbReference type="ARBA" id="ARBA00022741"/>
    </source>
</evidence>
<sequence length="407" mass="46549">MRSCCRIDIETSKQSKRKELLQGKEWFHLLPYCSAADEPFCFVDSCLVFDDTSPCRHINVSVHDGTALVLTGANGSGKTTLLRMLAGFSRPSGGEILWNGHDITSAGVFQQYKLQLNWLSLKDAINDKLSVLDNVQWFEVLEGKCGRSLPALELMGIGRLANDKARMLSMGQRKRLQLARLLALDRPIWLLDEPSVALDDEGVRLLEYIIAEHRKKGGIVFVATHLPIQIEDAMSLRLPPRFPRRMTFFDMEEIKMKSKKINDCLNRFHVAAPKPRDTKGRLPCIPQALLEAITKANEMEKRKLEKDLEEENGGAGVYSANLRKHYLLVHEEWKEDVTPEILDGHNVYDFVDPDILQRLEELERDEGLRLEGEAAEEDFEMNRNELTEEEQAPCRDQKKEEFAYPRT</sequence>
<evidence type="ECO:0000313" key="9">
    <source>
        <dbReference type="EMBL" id="KAG6485337.1"/>
    </source>
</evidence>
<dbReference type="InterPro" id="IPR005895">
    <property type="entry name" value="ABC_transptr_haem_export_CcmA"/>
</dbReference>
<dbReference type="Pfam" id="PF08155">
    <property type="entry name" value="NOGCT"/>
    <property type="match status" value="1"/>
</dbReference>
<dbReference type="GO" id="GO:0005524">
    <property type="term" value="F:ATP binding"/>
    <property type="evidence" value="ECO:0007669"/>
    <property type="project" value="UniProtKB-KW"/>
</dbReference>
<dbReference type="InterPro" id="IPR012973">
    <property type="entry name" value="NOG_C"/>
</dbReference>
<dbReference type="SUPFAM" id="SSF52540">
    <property type="entry name" value="P-loop containing nucleoside triphosphate hydrolases"/>
    <property type="match status" value="1"/>
</dbReference>
<dbReference type="Gene3D" id="3.40.50.300">
    <property type="entry name" value="P-loop containing nucleotide triphosphate hydrolases"/>
    <property type="match status" value="1"/>
</dbReference>
<accession>A0A8J5FDQ8</accession>
<dbReference type="Proteomes" id="UP000734854">
    <property type="component" value="Unassembled WGS sequence"/>
</dbReference>
<organism evidence="9 10">
    <name type="scientific">Zingiber officinale</name>
    <name type="common">Ginger</name>
    <name type="synonym">Amomum zingiber</name>
    <dbReference type="NCBI Taxonomy" id="94328"/>
    <lineage>
        <taxon>Eukaryota</taxon>
        <taxon>Viridiplantae</taxon>
        <taxon>Streptophyta</taxon>
        <taxon>Embryophyta</taxon>
        <taxon>Tracheophyta</taxon>
        <taxon>Spermatophyta</taxon>
        <taxon>Magnoliopsida</taxon>
        <taxon>Liliopsida</taxon>
        <taxon>Zingiberales</taxon>
        <taxon>Zingiberaceae</taxon>
        <taxon>Zingiber</taxon>
    </lineage>
</organism>
<keyword evidence="10" id="KW-1185">Reference proteome</keyword>
<dbReference type="NCBIfam" id="TIGR01189">
    <property type="entry name" value="ccmA"/>
    <property type="match status" value="1"/>
</dbReference>
<gene>
    <name evidence="9" type="ORF">ZIOFF_053874</name>
</gene>
<evidence type="ECO:0000256" key="4">
    <source>
        <dbReference type="ARBA" id="ARBA00022840"/>
    </source>
</evidence>
<evidence type="ECO:0000256" key="6">
    <source>
        <dbReference type="ARBA" id="ARBA00023136"/>
    </source>
</evidence>
<keyword evidence="2" id="KW-0547">Nucleotide-binding</keyword>
<dbReference type="InterPro" id="IPR027417">
    <property type="entry name" value="P-loop_NTPase"/>
</dbReference>
<comment type="caution">
    <text evidence="9">The sequence shown here is derived from an EMBL/GenBank/DDBJ whole genome shotgun (WGS) entry which is preliminary data.</text>
</comment>
<dbReference type="GO" id="GO:0017004">
    <property type="term" value="P:cytochrome complex assembly"/>
    <property type="evidence" value="ECO:0007669"/>
    <property type="project" value="UniProtKB-KW"/>
</dbReference>
<evidence type="ECO:0000313" key="10">
    <source>
        <dbReference type="Proteomes" id="UP000734854"/>
    </source>
</evidence>
<reference evidence="9 10" key="1">
    <citation type="submission" date="2020-08" db="EMBL/GenBank/DDBJ databases">
        <title>Plant Genome Project.</title>
        <authorList>
            <person name="Zhang R.-G."/>
        </authorList>
    </citation>
    <scope>NUCLEOTIDE SEQUENCE [LARGE SCALE GENOMIC DNA]</scope>
    <source>
        <tissue evidence="9">Rhizome</tissue>
    </source>
</reference>
<keyword evidence="5" id="KW-1278">Translocase</keyword>
<feature type="domain" description="ABC transporter" evidence="8">
    <location>
        <begin position="40"/>
        <end position="267"/>
    </location>
</feature>
<keyword evidence="1" id="KW-0813">Transport</keyword>
<evidence type="ECO:0000259" key="8">
    <source>
        <dbReference type="PROSITE" id="PS50893"/>
    </source>
</evidence>
<dbReference type="PANTHER" id="PTHR43499:SF1">
    <property type="entry name" value="ABC TRANSPORTER I FAMILY MEMBER 1"/>
    <property type="match status" value="1"/>
</dbReference>
<dbReference type="SMART" id="SM00382">
    <property type="entry name" value="AAA"/>
    <property type="match status" value="1"/>
</dbReference>